<evidence type="ECO:0000313" key="5">
    <source>
        <dbReference type="Proteomes" id="UP000053660"/>
    </source>
</evidence>
<organism evidence="4 5">
    <name type="scientific">Oesophagostomum dentatum</name>
    <name type="common">Nodular worm</name>
    <dbReference type="NCBI Taxonomy" id="61180"/>
    <lineage>
        <taxon>Eukaryota</taxon>
        <taxon>Metazoa</taxon>
        <taxon>Ecdysozoa</taxon>
        <taxon>Nematoda</taxon>
        <taxon>Chromadorea</taxon>
        <taxon>Rhabditida</taxon>
        <taxon>Rhabditina</taxon>
        <taxon>Rhabditomorpha</taxon>
        <taxon>Strongyloidea</taxon>
        <taxon>Strongylidae</taxon>
        <taxon>Oesophagostomum</taxon>
    </lineage>
</organism>
<reference evidence="4 5" key="1">
    <citation type="submission" date="2014-03" db="EMBL/GenBank/DDBJ databases">
        <title>Draft genome of the hookworm Oesophagostomum dentatum.</title>
        <authorList>
            <person name="Mitreva M."/>
        </authorList>
    </citation>
    <scope>NUCLEOTIDE SEQUENCE [LARGE SCALE GENOMIC DNA]</scope>
    <source>
        <strain evidence="4 5">OD-Hann</strain>
    </source>
</reference>
<feature type="signal peptide" evidence="3">
    <location>
        <begin position="1"/>
        <end position="30"/>
    </location>
</feature>
<dbReference type="InterPro" id="IPR000884">
    <property type="entry name" value="TSP1_rpt"/>
</dbReference>
<dbReference type="PANTHER" id="PTHR22906:SF21">
    <property type="entry name" value="SEMA DOMAIN-CONTAINING PROTEIN"/>
    <property type="match status" value="1"/>
</dbReference>
<dbReference type="InterPro" id="IPR052065">
    <property type="entry name" value="Compl_asym_regulator"/>
</dbReference>
<dbReference type="PANTHER" id="PTHR22906">
    <property type="entry name" value="PROPERDIN"/>
    <property type="match status" value="1"/>
</dbReference>
<dbReference type="PRINTS" id="PR01705">
    <property type="entry name" value="TSP1REPEAT"/>
</dbReference>
<proteinExistence type="predicted"/>
<dbReference type="AlphaFoldDB" id="A0A0B1SFJ2"/>
<evidence type="ECO:0000256" key="2">
    <source>
        <dbReference type="ARBA" id="ARBA00023157"/>
    </source>
</evidence>
<keyword evidence="1" id="KW-0677">Repeat</keyword>
<dbReference type="Pfam" id="PF00090">
    <property type="entry name" value="TSP_1"/>
    <property type="match status" value="3"/>
</dbReference>
<dbReference type="Proteomes" id="UP000053660">
    <property type="component" value="Unassembled WGS sequence"/>
</dbReference>
<keyword evidence="2" id="KW-1015">Disulfide bond</keyword>
<name>A0A0B1SFJ2_OESDE</name>
<keyword evidence="3" id="KW-0732">Signal</keyword>
<keyword evidence="5" id="KW-1185">Reference proteome</keyword>
<dbReference type="EMBL" id="KN572286">
    <property type="protein sequence ID" value="KHJ83674.1"/>
    <property type="molecule type" value="Genomic_DNA"/>
</dbReference>
<evidence type="ECO:0000313" key="4">
    <source>
        <dbReference type="EMBL" id="KHJ83674.1"/>
    </source>
</evidence>
<dbReference type="PROSITE" id="PS50092">
    <property type="entry name" value="TSP1"/>
    <property type="match status" value="3"/>
</dbReference>
<evidence type="ECO:0000256" key="3">
    <source>
        <dbReference type="SAM" id="SignalP"/>
    </source>
</evidence>
<dbReference type="SUPFAM" id="SSF82895">
    <property type="entry name" value="TSP-1 type 1 repeat"/>
    <property type="match status" value="3"/>
</dbReference>
<dbReference type="OrthoDB" id="5868789at2759"/>
<protein>
    <submittedName>
        <fullName evidence="4">Thrombospondin type 1 domain protein</fullName>
    </submittedName>
</protein>
<dbReference type="Gene3D" id="2.20.100.10">
    <property type="entry name" value="Thrombospondin type-1 (TSP1) repeat"/>
    <property type="match status" value="3"/>
</dbReference>
<feature type="chain" id="PRO_5002081537" evidence="3">
    <location>
        <begin position="31"/>
        <end position="197"/>
    </location>
</feature>
<dbReference type="SMART" id="SM00209">
    <property type="entry name" value="TSP1"/>
    <property type="match status" value="3"/>
</dbReference>
<gene>
    <name evidence="4" type="ORF">OESDEN_16625</name>
</gene>
<accession>A0A0B1SFJ2</accession>
<dbReference type="InterPro" id="IPR036383">
    <property type="entry name" value="TSP1_rpt_sf"/>
</dbReference>
<evidence type="ECO:0000256" key="1">
    <source>
        <dbReference type="ARBA" id="ARBA00022737"/>
    </source>
</evidence>
<sequence>MWEFVGTGFASVFKMFFTALVLSLLQAASSYVIGTGVVPGAWSQWSEWSTCTTVVGVMSQTRTRTCSVATCTGDSYSESRPCTTYIPPPVPPPPIAVPQWSEWGPWGTCSVSCGGGIAQRTRMCVDPCTNCCLGVDTETQPCNTQPCCEWSSWGPWSRCSVTCGAGGVTYRTRQCSCPEGVSSWILITKMLISLGLI</sequence>